<sequence length="401" mass="45605">MIFFILILAEHSFGQTSEQNLLNFIPGTMNPDGDIEVDMAGVKKYEDYKYQTSDLDDYRVQFRLRTENDEWFFPIVETKAELEDLATSQQLTPSEQTCQTVVSIHDYRYYGLMGYTIKALKKLDIKPSIIWLLKHNTVGVKYTNFDEDFLSDDMHYFAYQSFGQTCGESNSSNGIIHSLRHSGVVDTSCIPNDMRLEDIVDDSYCVDGETKTKTYLKGFTEGRFMNGNILNVKKLLLRFGAVYSNILDMIIVGWTTESGDEQQRDFWITAEFDKVQKTYKYRKLLADDNSVRLGAILGNPDPNAPDEVDVIKECKQSCIPEVDTPIADCPCYEVDDPREICKKACVPTISTSIDECACYDVGDPREICQRNCVPKEGGGQIRIQLSMIFAAVILPVLMLYN</sequence>
<evidence type="ECO:0000313" key="2">
    <source>
        <dbReference type="Proteomes" id="UP000324800"/>
    </source>
</evidence>
<comment type="caution">
    <text evidence="1">The sequence shown here is derived from an EMBL/GenBank/DDBJ whole genome shotgun (WGS) entry which is preliminary data.</text>
</comment>
<dbReference type="AlphaFoldDB" id="A0A5J4V508"/>
<accession>A0A5J4V508</accession>
<dbReference type="Proteomes" id="UP000324800">
    <property type="component" value="Unassembled WGS sequence"/>
</dbReference>
<gene>
    <name evidence="1" type="ORF">EZS28_026840</name>
</gene>
<dbReference type="EMBL" id="SNRW01009681">
    <property type="protein sequence ID" value="KAA6377633.1"/>
    <property type="molecule type" value="Genomic_DNA"/>
</dbReference>
<organism evidence="1 2">
    <name type="scientific">Streblomastix strix</name>
    <dbReference type="NCBI Taxonomy" id="222440"/>
    <lineage>
        <taxon>Eukaryota</taxon>
        <taxon>Metamonada</taxon>
        <taxon>Preaxostyla</taxon>
        <taxon>Oxymonadida</taxon>
        <taxon>Streblomastigidae</taxon>
        <taxon>Streblomastix</taxon>
    </lineage>
</organism>
<proteinExistence type="predicted"/>
<protein>
    <submittedName>
        <fullName evidence="1">Uncharacterized protein</fullName>
    </submittedName>
</protein>
<reference evidence="1 2" key="1">
    <citation type="submission" date="2019-03" db="EMBL/GenBank/DDBJ databases">
        <title>Single cell metagenomics reveals metabolic interactions within the superorganism composed of flagellate Streblomastix strix and complex community of Bacteroidetes bacteria on its surface.</title>
        <authorList>
            <person name="Treitli S.C."/>
            <person name="Kolisko M."/>
            <person name="Husnik F."/>
            <person name="Keeling P."/>
            <person name="Hampl V."/>
        </authorList>
    </citation>
    <scope>NUCLEOTIDE SEQUENCE [LARGE SCALE GENOMIC DNA]</scope>
    <source>
        <strain evidence="1">ST1C</strain>
    </source>
</reference>
<name>A0A5J4V508_9EUKA</name>
<evidence type="ECO:0000313" key="1">
    <source>
        <dbReference type="EMBL" id="KAA6377633.1"/>
    </source>
</evidence>